<dbReference type="SUPFAM" id="SSF53597">
    <property type="entry name" value="Dihydrofolate reductase-like"/>
    <property type="match status" value="1"/>
</dbReference>
<comment type="caution">
    <text evidence="5">The sequence shown here is derived from an EMBL/GenBank/DDBJ whole genome shotgun (WGS) entry which is preliminary data.</text>
</comment>
<dbReference type="GO" id="GO:0009231">
    <property type="term" value="P:riboflavin biosynthetic process"/>
    <property type="evidence" value="ECO:0007669"/>
    <property type="project" value="InterPro"/>
</dbReference>
<evidence type="ECO:0000256" key="3">
    <source>
        <dbReference type="ARBA" id="ARBA00023002"/>
    </source>
</evidence>
<protein>
    <submittedName>
        <fullName evidence="5">Riboflavin deaminase</fullName>
    </submittedName>
</protein>
<feature type="domain" description="Bacterial bifunctional deaminase-reductase C-terminal" evidence="4">
    <location>
        <begin position="8"/>
        <end position="224"/>
    </location>
</feature>
<dbReference type="STRING" id="317619.GCA_000332315_02126"/>
<evidence type="ECO:0000256" key="1">
    <source>
        <dbReference type="ARBA" id="ARBA00005104"/>
    </source>
</evidence>
<dbReference type="PANTHER" id="PTHR38011">
    <property type="entry name" value="DIHYDROFOLATE REDUCTASE FAMILY PROTEIN (AFU_ORTHOLOGUE AFUA_8G06820)"/>
    <property type="match status" value="1"/>
</dbReference>
<name>A0A0M2PWM4_PROHO</name>
<evidence type="ECO:0000259" key="4">
    <source>
        <dbReference type="Pfam" id="PF01872"/>
    </source>
</evidence>
<dbReference type="InterPro" id="IPR002734">
    <property type="entry name" value="RibDG_C"/>
</dbReference>
<dbReference type="InterPro" id="IPR050765">
    <property type="entry name" value="Riboflavin_Biosynth_HTPR"/>
</dbReference>
<dbReference type="RefSeq" id="WP_017712551.1">
    <property type="nucleotide sequence ID" value="NZ_KB235937.1"/>
</dbReference>
<dbReference type="eggNOG" id="COG1985">
    <property type="taxonomic scope" value="Bacteria"/>
</dbReference>
<dbReference type="OrthoDB" id="9800865at2"/>
<dbReference type="Pfam" id="PF01872">
    <property type="entry name" value="RibD_C"/>
    <property type="match status" value="1"/>
</dbReference>
<dbReference type="Gene3D" id="3.40.430.10">
    <property type="entry name" value="Dihydrofolate Reductase, subunit A"/>
    <property type="match status" value="1"/>
</dbReference>
<comment type="pathway">
    <text evidence="1">Cofactor biosynthesis; riboflavin biosynthesis.</text>
</comment>
<evidence type="ECO:0000256" key="2">
    <source>
        <dbReference type="ARBA" id="ARBA00022857"/>
    </source>
</evidence>
<proteinExistence type="predicted"/>
<gene>
    <name evidence="5" type="ORF">PROH_14950</name>
</gene>
<sequence>MVLISRPHTTLILALSVDGKIADRHRAPARFGSATDKAHLEQAIAAVDGVILGAGTLRAYHSSLAITQGDLLRQRSRQGQPPQPIHIVCSPSGHLDPQWRFFQQPLPRWLLTRPDVAPLWQTGPHFDRCLWLPDTPPDSWDWSQILAHLAQAMDPPLARLGILGGSVLATALVEQGCIDELKLTLCPLLLGGMAAPSLLGGLGFAAALAPRLHLLSTQVVADEIFLHYRLQPQGNLLSPNLC</sequence>
<keyword evidence="3" id="KW-0560">Oxidoreductase</keyword>
<accession>A0A0M2PWM4</accession>
<dbReference type="Proteomes" id="UP000034681">
    <property type="component" value="Unassembled WGS sequence"/>
</dbReference>
<dbReference type="GO" id="GO:0008703">
    <property type="term" value="F:5-amino-6-(5-phosphoribosylamino)uracil reductase activity"/>
    <property type="evidence" value="ECO:0007669"/>
    <property type="project" value="InterPro"/>
</dbReference>
<dbReference type="PANTHER" id="PTHR38011:SF7">
    <property type="entry name" value="2,5-DIAMINO-6-RIBOSYLAMINO-4(3H)-PYRIMIDINONE 5'-PHOSPHATE REDUCTASE"/>
    <property type="match status" value="1"/>
</dbReference>
<organism evidence="5 6">
    <name type="scientific">Prochlorothrix hollandica PCC 9006 = CALU 1027</name>
    <dbReference type="NCBI Taxonomy" id="317619"/>
    <lineage>
        <taxon>Bacteria</taxon>
        <taxon>Bacillati</taxon>
        <taxon>Cyanobacteriota</taxon>
        <taxon>Cyanophyceae</taxon>
        <taxon>Prochlorotrichales</taxon>
        <taxon>Prochlorotrichaceae</taxon>
        <taxon>Prochlorothrix</taxon>
    </lineage>
</organism>
<evidence type="ECO:0000313" key="6">
    <source>
        <dbReference type="Proteomes" id="UP000034681"/>
    </source>
</evidence>
<dbReference type="EMBL" id="AJTX02000006">
    <property type="protein sequence ID" value="KKI99083.1"/>
    <property type="molecule type" value="Genomic_DNA"/>
</dbReference>
<evidence type="ECO:0000313" key="5">
    <source>
        <dbReference type="EMBL" id="KKI99083.1"/>
    </source>
</evidence>
<reference evidence="5" key="1">
    <citation type="submission" date="2012-04" db="EMBL/GenBank/DDBJ databases">
        <authorList>
            <person name="Borisov I.G."/>
            <person name="Ivanikova N.V."/>
            <person name="Pinevich A.V."/>
        </authorList>
    </citation>
    <scope>NUCLEOTIDE SEQUENCE</scope>
    <source>
        <strain evidence="5">CALU 1027</strain>
    </source>
</reference>
<keyword evidence="2" id="KW-0521">NADP</keyword>
<keyword evidence="6" id="KW-1185">Reference proteome</keyword>
<dbReference type="InterPro" id="IPR024072">
    <property type="entry name" value="DHFR-like_dom_sf"/>
</dbReference>
<dbReference type="AlphaFoldDB" id="A0A0M2PWM4"/>